<protein>
    <submittedName>
        <fullName evidence="2">Uncharacterized protein</fullName>
    </submittedName>
</protein>
<sequence length="1029" mass="120032">MEKLCKEMDDVKAAMEKLMAENQTKTELSENLRKAHNEQLVKIKEAKLEIEKQAQDLNAKSEEIAVLKQMYEETKSNLQEKELALKQARFAHDKLRHDDSEKLQALEGKNGELIFALDEANDRIEKQDQRIHAFKDEIDRVKGLLSTSQKKAREAEEKAQALKDMRQRDDMLMNLEEENLKTKDQLKWKKEQFKHLQEAHEKVQTQFRTSKKEWEQEKSKILDEVCALQTKLESQTRISESLQYKLQMCNQALAHEESRRKLLEVQISESKASYENVFVECQEAKSKIESLSVRRDDEIAALRNSLGTKETLFKEAEYRREYLELENQELRKSLKEFQEAQIKEGGSVSSLAKLRNKLRGLEQVHKDCLAKYNTRETEWSSQMENIVADLNRCRSELECKDRRIQELQIDLENCHSSILELKLQNEEMHVMLTVYKCGLSDAHSTTPEVEVELINKEVHEKIVLLTEQLDQKNIALVKAHDMIEHERERAGSLTRKVEFLEPFEQKYLMSLKELENYRKMLEESSVRQVQLKERGLQTENVLKEDLRKVCDAFDKADSELVKTKQEVENYKERLKESVDSELAKKNQELENYKEVESLTVKELENYKEKLEESSLQQIRFKELALQTEYSLKEDLKIVSDVLNSVNSELAEKIQELEKYKEMLGDSSLQELRLKEQAMQTENALKQELRIISDTLNKVNTELAEKIRELENYEEMLEESAVMQLLLKAQAMETENVLKEDLRIVSDALDKVNSELAGKIQEESEIEFELDRWKSAAEHLQRCLDENQVFRREMENSLLAQVETEQTLKQEKEHLLHRVEEKEKRAVAELQEKQACINALDEVREKVLKTQVLSEFECQVRNSVIVELEEEITSLQKKVELQEKSLCCTKNQVDQLGGTLKAKQLEMEKVMDQLGSKLRIAEDSAKRLLSEKRTLIQDVAKLSSERENLLSVVEEFSELVSGFYEKDTELAGRLGRIVESFDTGNEVFMGLKENIDCNDSNTENEISAISFSTKNFEVIPDRRSPLIERN</sequence>
<feature type="coiled-coil region" evidence="1">
    <location>
        <begin position="910"/>
        <end position="944"/>
    </location>
</feature>
<feature type="coiled-coil region" evidence="1">
    <location>
        <begin position="117"/>
        <end position="192"/>
    </location>
</feature>
<dbReference type="FunCoup" id="A0A2G5EKA4">
    <property type="interactions" value="1833"/>
</dbReference>
<dbReference type="InterPro" id="IPR040262">
    <property type="entry name" value="At4g38062-like"/>
</dbReference>
<reference evidence="2 3" key="1">
    <citation type="submission" date="2017-09" db="EMBL/GenBank/DDBJ databases">
        <title>WGS assembly of Aquilegia coerulea Goldsmith.</title>
        <authorList>
            <person name="Hodges S."/>
            <person name="Kramer E."/>
            <person name="Nordborg M."/>
            <person name="Tomkins J."/>
            <person name="Borevitz J."/>
            <person name="Derieg N."/>
            <person name="Yan J."/>
            <person name="Mihaltcheva S."/>
            <person name="Hayes R.D."/>
            <person name="Rokhsar D."/>
        </authorList>
    </citation>
    <scope>NUCLEOTIDE SEQUENCE [LARGE SCALE GENOMIC DNA]</scope>
    <source>
        <strain evidence="3">cv. Goldsmith</strain>
    </source>
</reference>
<name>A0A2G5EKA4_AQUCA</name>
<dbReference type="Proteomes" id="UP000230069">
    <property type="component" value="Unassembled WGS sequence"/>
</dbReference>
<gene>
    <name evidence="2" type="ORF">AQUCO_00700489v1</name>
</gene>
<dbReference type="STRING" id="218851.A0A2G5EKA4"/>
<dbReference type="AlphaFoldDB" id="A0A2G5EKA4"/>
<dbReference type="OrthoDB" id="685795at2759"/>
<dbReference type="PANTHER" id="PTHR45287:SF4">
    <property type="entry name" value="OS03G0691500 PROTEIN"/>
    <property type="match status" value="1"/>
</dbReference>
<feature type="coiled-coil region" evidence="1">
    <location>
        <begin position="695"/>
        <end position="722"/>
    </location>
</feature>
<evidence type="ECO:0000313" key="3">
    <source>
        <dbReference type="Proteomes" id="UP000230069"/>
    </source>
</evidence>
<evidence type="ECO:0000256" key="1">
    <source>
        <dbReference type="SAM" id="Coils"/>
    </source>
</evidence>
<dbReference type="EMBL" id="KZ305024">
    <property type="protein sequence ID" value="PIA56169.1"/>
    <property type="molecule type" value="Genomic_DNA"/>
</dbReference>
<organism evidence="2 3">
    <name type="scientific">Aquilegia coerulea</name>
    <name type="common">Rocky mountain columbine</name>
    <dbReference type="NCBI Taxonomy" id="218851"/>
    <lineage>
        <taxon>Eukaryota</taxon>
        <taxon>Viridiplantae</taxon>
        <taxon>Streptophyta</taxon>
        <taxon>Embryophyta</taxon>
        <taxon>Tracheophyta</taxon>
        <taxon>Spermatophyta</taxon>
        <taxon>Magnoliopsida</taxon>
        <taxon>Ranunculales</taxon>
        <taxon>Ranunculaceae</taxon>
        <taxon>Thalictroideae</taxon>
        <taxon>Aquilegia</taxon>
    </lineage>
</organism>
<dbReference type="PANTHER" id="PTHR45287">
    <property type="entry name" value="OS03G0691500 PROTEIN"/>
    <property type="match status" value="1"/>
</dbReference>
<feature type="coiled-coil region" evidence="1">
    <location>
        <begin position="514"/>
        <end position="613"/>
    </location>
</feature>
<dbReference type="InParanoid" id="A0A2G5EKA4"/>
<keyword evidence="1" id="KW-0175">Coiled coil</keyword>
<feature type="coiled-coil region" evidence="1">
    <location>
        <begin position="313"/>
        <end position="410"/>
    </location>
</feature>
<proteinExistence type="predicted"/>
<feature type="coiled-coil region" evidence="1">
    <location>
        <begin position="1"/>
        <end position="91"/>
    </location>
</feature>
<evidence type="ECO:0000313" key="2">
    <source>
        <dbReference type="EMBL" id="PIA56169.1"/>
    </source>
</evidence>
<keyword evidence="3" id="KW-1185">Reference proteome</keyword>
<accession>A0A2G5EKA4</accession>